<keyword evidence="3" id="KW-0694">RNA-binding</keyword>
<gene>
    <name evidence="6" type="ORF">AYI70_g12249</name>
</gene>
<sequence>MAELPRFALPKILDAPTSWGPPDSENLSDFKDIPYAPFSKFDKIGKAADWAGEQAKEGNDQRGRQRGRQNRDQTFQTYGSNSSSAFAYQQAEEDASFLLVDNRSAAAKKASLYKATGQKQKFTRGADKGGRRGMQRLGNSSAPAKGGNRFNQNQGGNFRKRFGYNDYKRMQGTRFASIEVAKDWVLSQDLDFVRLNKLSFAVPEATDYGIYGSLPTFNPRAERIASIKNPSVLTKKTQVRYDVTASEDPILNQIANDNKATVFVTDVVLSALMASTRSVYPWEIIINRVGDKLFLDKRSGGSLDFFTVNENAAEPPMESAEKDNNINSASLLAVEAVDVNSRILSQLINSEDQIEGENPNPFNENDNDAEAEGVEDNGCYKYRLFNLNAKILDDNQVVIDTKDDENCIMAVRTQLDAVLDKNIDKPIMIRALNQFDTRAIGAGGALDWNTKLDSQRGAVIATELKNNAAKLGKWAFQATLADINTLKLGFVTRASVKNSQNHNLLGVANFKPTELIRQMGLNINKSWGIVKAIVDLCMKLEEGKYIMARDPAKPVIKLYSIPSSTTFDDNDAEDDA</sequence>
<dbReference type="AlphaFoldDB" id="A0A1R1WYA6"/>
<dbReference type="GO" id="GO:0003743">
    <property type="term" value="F:translation initiation factor activity"/>
    <property type="evidence" value="ECO:0007669"/>
    <property type="project" value="UniProtKB-KW"/>
</dbReference>
<feature type="region of interest" description="Disordered" evidence="5">
    <location>
        <begin position="119"/>
        <end position="156"/>
    </location>
</feature>
<dbReference type="PANTHER" id="PTHR12399">
    <property type="entry name" value="EUKARYOTIC TRANSLATION INITIATION FACTOR 3 SUBUNIT 7"/>
    <property type="match status" value="1"/>
</dbReference>
<evidence type="ECO:0000256" key="5">
    <source>
        <dbReference type="SAM" id="MobiDB-lite"/>
    </source>
</evidence>
<feature type="region of interest" description="Disordered" evidence="5">
    <location>
        <begin position="1"/>
        <end position="30"/>
    </location>
</feature>
<evidence type="ECO:0000313" key="6">
    <source>
        <dbReference type="EMBL" id="OMJ07351.1"/>
    </source>
</evidence>
<evidence type="ECO:0000256" key="3">
    <source>
        <dbReference type="ARBA" id="ARBA00022884"/>
    </source>
</evidence>
<protein>
    <submittedName>
        <fullName evidence="6">Eukaryotic translation initiation factor 3 subunit D</fullName>
    </submittedName>
</protein>
<dbReference type="STRING" id="133412.A0A1R1WYA6"/>
<dbReference type="PANTHER" id="PTHR12399:SF0">
    <property type="entry name" value="EUKARYOTIC TRANSLATION INITIATION FACTOR 3 SUBUNIT D"/>
    <property type="match status" value="1"/>
</dbReference>
<dbReference type="OrthoDB" id="16538at2759"/>
<dbReference type="GO" id="GO:0005852">
    <property type="term" value="C:eukaryotic translation initiation factor 3 complex"/>
    <property type="evidence" value="ECO:0007669"/>
    <property type="project" value="InterPro"/>
</dbReference>
<dbReference type="EMBL" id="LSSN01006064">
    <property type="protein sequence ID" value="OMJ07351.1"/>
    <property type="molecule type" value="Genomic_DNA"/>
</dbReference>
<keyword evidence="7" id="KW-1185">Reference proteome</keyword>
<feature type="region of interest" description="Disordered" evidence="5">
    <location>
        <begin position="49"/>
        <end position="81"/>
    </location>
</feature>
<evidence type="ECO:0000256" key="2">
    <source>
        <dbReference type="ARBA" id="ARBA00022540"/>
    </source>
</evidence>
<reference evidence="6 7" key="1">
    <citation type="submission" date="2017-01" db="EMBL/GenBank/DDBJ databases">
        <authorList>
            <person name="Mah S.A."/>
            <person name="Swanson W.J."/>
            <person name="Moy G.W."/>
            <person name="Vacquier V.D."/>
        </authorList>
    </citation>
    <scope>NUCLEOTIDE SEQUENCE [LARGE SCALE GENOMIC DNA]</scope>
    <source>
        <strain evidence="6 7">GSMNP</strain>
    </source>
</reference>
<dbReference type="GO" id="GO:0003723">
    <property type="term" value="F:RNA binding"/>
    <property type="evidence" value="ECO:0007669"/>
    <property type="project" value="UniProtKB-KW"/>
</dbReference>
<evidence type="ECO:0000256" key="4">
    <source>
        <dbReference type="ARBA" id="ARBA00022917"/>
    </source>
</evidence>
<feature type="compositionally biased region" description="Low complexity" evidence="5">
    <location>
        <begin position="146"/>
        <end position="156"/>
    </location>
</feature>
<feature type="compositionally biased region" description="Basic and acidic residues" evidence="5">
    <location>
        <begin position="54"/>
        <end position="63"/>
    </location>
</feature>
<dbReference type="PIRSF" id="PIRSF016281">
    <property type="entry name" value="EIF-3_zeta"/>
    <property type="match status" value="1"/>
</dbReference>
<keyword evidence="1" id="KW-0963">Cytoplasm</keyword>
<accession>A0A1R1WYA6</accession>
<evidence type="ECO:0000313" key="7">
    <source>
        <dbReference type="Proteomes" id="UP000187283"/>
    </source>
</evidence>
<dbReference type="InterPro" id="IPR007783">
    <property type="entry name" value="eIF3d"/>
</dbReference>
<keyword evidence="2 6" id="KW-0396">Initiation factor</keyword>
<dbReference type="Proteomes" id="UP000187283">
    <property type="component" value="Unassembled WGS sequence"/>
</dbReference>
<organism evidence="6 7">
    <name type="scientific">Smittium culicis</name>
    <dbReference type="NCBI Taxonomy" id="133412"/>
    <lineage>
        <taxon>Eukaryota</taxon>
        <taxon>Fungi</taxon>
        <taxon>Fungi incertae sedis</taxon>
        <taxon>Zoopagomycota</taxon>
        <taxon>Kickxellomycotina</taxon>
        <taxon>Harpellomycetes</taxon>
        <taxon>Harpellales</taxon>
        <taxon>Legeriomycetaceae</taxon>
        <taxon>Smittium</taxon>
    </lineage>
</organism>
<name>A0A1R1WYA6_9FUNG</name>
<dbReference type="Pfam" id="PF05091">
    <property type="entry name" value="eIF-3_zeta"/>
    <property type="match status" value="1"/>
</dbReference>
<proteinExistence type="predicted"/>
<keyword evidence="4" id="KW-0648">Protein biosynthesis</keyword>
<evidence type="ECO:0000256" key="1">
    <source>
        <dbReference type="ARBA" id="ARBA00022490"/>
    </source>
</evidence>
<comment type="caution">
    <text evidence="6">The sequence shown here is derived from an EMBL/GenBank/DDBJ whole genome shotgun (WGS) entry which is preliminary data.</text>
</comment>